<dbReference type="InterPro" id="IPR024224">
    <property type="entry name" value="DENND6"/>
</dbReference>
<dbReference type="PROSITE" id="PS50211">
    <property type="entry name" value="DENN"/>
    <property type="match status" value="1"/>
</dbReference>
<feature type="domain" description="UDENN" evidence="3">
    <location>
        <begin position="45"/>
        <end position="570"/>
    </location>
</feature>
<dbReference type="GO" id="GO:0005085">
    <property type="term" value="F:guanyl-nucleotide exchange factor activity"/>
    <property type="evidence" value="ECO:0007669"/>
    <property type="project" value="InterPro"/>
</dbReference>
<accession>A0A5K3EH89</accession>
<evidence type="ECO:0000313" key="4">
    <source>
        <dbReference type="WBParaSite" id="MCU_000529-RC"/>
    </source>
</evidence>
<dbReference type="AlphaFoldDB" id="A0A5K3EH89"/>
<dbReference type="PANTHER" id="PTHR13677">
    <property type="entry name" value="LD41638P"/>
    <property type="match status" value="1"/>
</dbReference>
<dbReference type="PANTHER" id="PTHR13677:SF0">
    <property type="entry name" value="LD41638P"/>
    <property type="match status" value="1"/>
</dbReference>
<reference evidence="4" key="1">
    <citation type="submission" date="2019-11" db="UniProtKB">
        <authorList>
            <consortium name="WormBaseParasite"/>
        </authorList>
    </citation>
    <scope>IDENTIFICATION</scope>
</reference>
<name>A0A5K3EH89_MESCO</name>
<evidence type="ECO:0000256" key="2">
    <source>
        <dbReference type="SAM" id="MobiDB-lite"/>
    </source>
</evidence>
<evidence type="ECO:0000256" key="1">
    <source>
        <dbReference type="ARBA" id="ARBA00007159"/>
    </source>
</evidence>
<feature type="compositionally biased region" description="Low complexity" evidence="2">
    <location>
        <begin position="274"/>
        <end position="288"/>
    </location>
</feature>
<evidence type="ECO:0000259" key="3">
    <source>
        <dbReference type="PROSITE" id="PS50211"/>
    </source>
</evidence>
<dbReference type="InterPro" id="IPR037516">
    <property type="entry name" value="Tripartite_DENN"/>
</dbReference>
<organism evidence="4">
    <name type="scientific">Mesocestoides corti</name>
    <name type="common">Flatworm</name>
    <dbReference type="NCBI Taxonomy" id="53468"/>
    <lineage>
        <taxon>Eukaryota</taxon>
        <taxon>Metazoa</taxon>
        <taxon>Spiralia</taxon>
        <taxon>Lophotrochozoa</taxon>
        <taxon>Platyhelminthes</taxon>
        <taxon>Cestoda</taxon>
        <taxon>Eucestoda</taxon>
        <taxon>Cyclophyllidea</taxon>
        <taxon>Mesocestoididae</taxon>
        <taxon>Mesocestoides</taxon>
    </lineage>
</organism>
<dbReference type="WBParaSite" id="MCU_000529-RC">
    <property type="protein sequence ID" value="MCU_000529-RC"/>
    <property type="gene ID" value="MCU_000529"/>
</dbReference>
<feature type="compositionally biased region" description="Low complexity" evidence="2">
    <location>
        <begin position="247"/>
        <end position="261"/>
    </location>
</feature>
<comment type="similarity">
    <text evidence="1">Belongs to the DENND6 family.</text>
</comment>
<dbReference type="GO" id="GO:0055037">
    <property type="term" value="C:recycling endosome"/>
    <property type="evidence" value="ECO:0007669"/>
    <property type="project" value="TreeGrafter"/>
</dbReference>
<protein>
    <submittedName>
        <fullName evidence="4">UDENN domain-containing protein</fullName>
    </submittedName>
</protein>
<sequence length="623" mass="70767">MRYVINNPKPFEAFFSDGLLSILSGSCVYMDEPVIPFDRFSRWIYAVCVVNFDVDLGQTLESVYPSYVMLSEAERNSVSYLSFPDSHSSCVEHTQHHFRFKSTSVDRLILKHFPVLYRNYTQSLLPVVGACFGYALFRQQKDLSLKRQYSQKSVVVLSPLPFDALFYEVTKSISQIYFSNGICGIEKACKEIDTWPAPKSDEQLSLPLLGVTYTFRIPGAAGTVMPASQFPVGGNPFLHEDEQDCCSPSSLESPPSTSAFSKDLLRSDSTNIPNSSTAAVTANVSSSSRDSDSSYDIVPEKDVILRMQEEIEVSLDSRRYAQAFAPVLSHLQRLWELVITAQPLLVMGPNPGQTSQTVQALVSCIAPLAFCADYRPFFTIYDPEFKNVSRGSISSPIAILGVTNPFFSKALNHWPNVIRLGKVRHIEKKRHAHQLSSKILLEDLKPGLYSQYKPFLKRDAGFFKRLKKALTDGTPEVCISRAIQRFFQELTLSFLIPLEQYISTLMPLHRDISPFRCVPELNRFNMDDFFRTLERAGPRLTCDVKGDWVGLYKSFFSGPHFVHWLSQREADIRQKLHSLHLDAIIRTNFSTWLEERSEVEIVDMILQLNQEVPPEFRGCLRTF</sequence>
<proteinExistence type="inferred from homology"/>
<feature type="region of interest" description="Disordered" evidence="2">
    <location>
        <begin position="242"/>
        <end position="295"/>
    </location>
</feature>